<dbReference type="AlphaFoldDB" id="A0A0C2LZX2"/>
<dbReference type="EMBL" id="JWZT01005702">
    <property type="protein sequence ID" value="KII60330.1"/>
    <property type="molecule type" value="Genomic_DNA"/>
</dbReference>
<dbReference type="PANTHER" id="PTHR47163">
    <property type="entry name" value="DDE_TNP_IS1595 DOMAIN-CONTAINING PROTEIN"/>
    <property type="match status" value="1"/>
</dbReference>
<dbReference type="OrthoDB" id="424490at2759"/>
<keyword evidence="3" id="KW-1185">Reference proteome</keyword>
<dbReference type="InterPro" id="IPR053164">
    <property type="entry name" value="IS1016-like_transposase"/>
</dbReference>
<protein>
    <recommendedName>
        <fullName evidence="1">ISXO2-like transposase domain-containing protein</fullName>
    </recommendedName>
</protein>
<dbReference type="InterPro" id="IPR024445">
    <property type="entry name" value="Tnp_ISXO2-like"/>
</dbReference>
<evidence type="ECO:0000313" key="2">
    <source>
        <dbReference type="EMBL" id="KII60330.1"/>
    </source>
</evidence>
<comment type="caution">
    <text evidence="2">The sequence shown here is derived from an EMBL/GenBank/DDBJ whole genome shotgun (WGS) entry which is preliminary data.</text>
</comment>
<evidence type="ECO:0000313" key="3">
    <source>
        <dbReference type="Proteomes" id="UP000031668"/>
    </source>
</evidence>
<name>A0A0C2LZX2_THEKT</name>
<dbReference type="Proteomes" id="UP000031668">
    <property type="component" value="Unassembled WGS sequence"/>
</dbReference>
<evidence type="ECO:0000259" key="1">
    <source>
        <dbReference type="Pfam" id="PF12762"/>
    </source>
</evidence>
<accession>A0A0C2LZX2</accession>
<dbReference type="PANTHER" id="PTHR47163:SF2">
    <property type="entry name" value="SI:DKEY-17M8.2"/>
    <property type="match status" value="1"/>
</dbReference>
<organism evidence="2 3">
    <name type="scientific">Thelohanellus kitauei</name>
    <name type="common">Myxosporean</name>
    <dbReference type="NCBI Taxonomy" id="669202"/>
    <lineage>
        <taxon>Eukaryota</taxon>
        <taxon>Metazoa</taxon>
        <taxon>Cnidaria</taxon>
        <taxon>Myxozoa</taxon>
        <taxon>Myxosporea</taxon>
        <taxon>Bivalvulida</taxon>
        <taxon>Platysporina</taxon>
        <taxon>Myxobolidae</taxon>
        <taxon>Thelohanellus</taxon>
    </lineage>
</organism>
<proteinExistence type="predicted"/>
<dbReference type="Pfam" id="PF12762">
    <property type="entry name" value="DDE_Tnp_IS1595"/>
    <property type="match status" value="1"/>
</dbReference>
<feature type="domain" description="ISXO2-like transposase" evidence="1">
    <location>
        <begin position="11"/>
        <end position="61"/>
    </location>
</feature>
<gene>
    <name evidence="2" type="ORF">RF11_12247</name>
</gene>
<sequence>MLEGACVYDLFSVPNRKAETLLPILEQYVLPEITIFSDCWWVYYGITNLESGYTHFTVNHRLNFINQADRYGRTIKLKICGGGSKENSARIPKIAREDHSEFQSSFINEFTTKTDFQPYFMF</sequence>
<reference evidence="2 3" key="1">
    <citation type="journal article" date="2014" name="Genome Biol. Evol.">
        <title>The genome of the myxosporean Thelohanellus kitauei shows adaptations to nutrient acquisition within its fish host.</title>
        <authorList>
            <person name="Yang Y."/>
            <person name="Xiong J."/>
            <person name="Zhou Z."/>
            <person name="Huo F."/>
            <person name="Miao W."/>
            <person name="Ran C."/>
            <person name="Liu Y."/>
            <person name="Zhang J."/>
            <person name="Feng J."/>
            <person name="Wang M."/>
            <person name="Wang M."/>
            <person name="Wang L."/>
            <person name="Yao B."/>
        </authorList>
    </citation>
    <scope>NUCLEOTIDE SEQUENCE [LARGE SCALE GENOMIC DNA]</scope>
    <source>
        <strain evidence="2">Wuqing</strain>
    </source>
</reference>